<gene>
    <name evidence="6" type="ORF">OLC1_LOCUS19110</name>
</gene>
<keyword evidence="2" id="KW-0547">Nucleotide-binding</keyword>
<dbReference type="InterPro" id="IPR011009">
    <property type="entry name" value="Kinase-like_dom_sf"/>
</dbReference>
<dbReference type="SUPFAM" id="SSF56112">
    <property type="entry name" value="Protein kinase-like (PK-like)"/>
    <property type="match status" value="1"/>
</dbReference>
<evidence type="ECO:0000256" key="4">
    <source>
        <dbReference type="ARBA" id="ARBA00022840"/>
    </source>
</evidence>
<sequence>MTFAIKLIPLCDSCEKDIFPEVRAIFLIHPNILPCYKAWVENGLPMFPSFQDDLKQMDLKCANTPTRILYLLLEECEGNLESLSLRKEFVGPEILDIFQGCVNGLAYLHSKDLVHGDLSLKNIFMNAKGTAKIGDFGCVVEADGIPRPIGGVMKYLAPEIRKQLDDEKGLITKASDVYSLSVVILELIYPAPPGSTESEREHFLSNIKNSIFQEQTKVPRTVMDVRERMLNPDPLGRPSAQSISSNICQILVSFVCLLFPSLLLAISFSNQITFASGLHASYLRFFGC</sequence>
<dbReference type="SMART" id="SM00220">
    <property type="entry name" value="S_TKc"/>
    <property type="match status" value="1"/>
</dbReference>
<name>A0AAV1DXL7_OLDCO</name>
<dbReference type="EMBL" id="OX459124">
    <property type="protein sequence ID" value="CAI9111802.1"/>
    <property type="molecule type" value="Genomic_DNA"/>
</dbReference>
<evidence type="ECO:0000313" key="6">
    <source>
        <dbReference type="EMBL" id="CAI9111802.1"/>
    </source>
</evidence>
<keyword evidence="7" id="KW-1185">Reference proteome</keyword>
<dbReference type="GO" id="GO:0005737">
    <property type="term" value="C:cytoplasm"/>
    <property type="evidence" value="ECO:0007669"/>
    <property type="project" value="TreeGrafter"/>
</dbReference>
<dbReference type="GO" id="GO:0005524">
    <property type="term" value="F:ATP binding"/>
    <property type="evidence" value="ECO:0007669"/>
    <property type="project" value="UniProtKB-KW"/>
</dbReference>
<evidence type="ECO:0000259" key="5">
    <source>
        <dbReference type="SMART" id="SM00220"/>
    </source>
</evidence>
<dbReference type="InterPro" id="IPR008266">
    <property type="entry name" value="Tyr_kinase_AS"/>
</dbReference>
<dbReference type="PANTHER" id="PTHR11042">
    <property type="entry name" value="EUKARYOTIC TRANSLATION INITIATION FACTOR 2-ALPHA KINASE EIF2-ALPHA KINASE -RELATED"/>
    <property type="match status" value="1"/>
</dbReference>
<dbReference type="InterPro" id="IPR000719">
    <property type="entry name" value="Prot_kinase_dom"/>
</dbReference>
<dbReference type="GO" id="GO:0005634">
    <property type="term" value="C:nucleus"/>
    <property type="evidence" value="ECO:0007669"/>
    <property type="project" value="TreeGrafter"/>
</dbReference>
<organism evidence="6 7">
    <name type="scientific">Oldenlandia corymbosa var. corymbosa</name>
    <dbReference type="NCBI Taxonomy" id="529605"/>
    <lineage>
        <taxon>Eukaryota</taxon>
        <taxon>Viridiplantae</taxon>
        <taxon>Streptophyta</taxon>
        <taxon>Embryophyta</taxon>
        <taxon>Tracheophyta</taxon>
        <taxon>Spermatophyta</taxon>
        <taxon>Magnoliopsida</taxon>
        <taxon>eudicotyledons</taxon>
        <taxon>Gunneridae</taxon>
        <taxon>Pentapetalae</taxon>
        <taxon>asterids</taxon>
        <taxon>lamiids</taxon>
        <taxon>Gentianales</taxon>
        <taxon>Rubiaceae</taxon>
        <taxon>Rubioideae</taxon>
        <taxon>Spermacoceae</taxon>
        <taxon>Hedyotis-Oldenlandia complex</taxon>
        <taxon>Oldenlandia</taxon>
    </lineage>
</organism>
<proteinExistence type="predicted"/>
<reference evidence="6" key="1">
    <citation type="submission" date="2023-03" db="EMBL/GenBank/DDBJ databases">
        <authorList>
            <person name="Julca I."/>
        </authorList>
    </citation>
    <scope>NUCLEOTIDE SEQUENCE</scope>
</reference>
<keyword evidence="3" id="KW-0418">Kinase</keyword>
<evidence type="ECO:0000313" key="7">
    <source>
        <dbReference type="Proteomes" id="UP001161247"/>
    </source>
</evidence>
<keyword evidence="4" id="KW-0067">ATP-binding</keyword>
<feature type="domain" description="Protein kinase" evidence="5">
    <location>
        <begin position="1"/>
        <end position="252"/>
    </location>
</feature>
<evidence type="ECO:0000256" key="2">
    <source>
        <dbReference type="ARBA" id="ARBA00022741"/>
    </source>
</evidence>
<keyword evidence="1" id="KW-0808">Transferase</keyword>
<dbReference type="Gene3D" id="1.10.510.10">
    <property type="entry name" value="Transferase(Phosphotransferase) domain 1"/>
    <property type="match status" value="1"/>
</dbReference>
<dbReference type="Pfam" id="PF00069">
    <property type="entry name" value="Pkinase"/>
    <property type="match status" value="1"/>
</dbReference>
<evidence type="ECO:0000256" key="3">
    <source>
        <dbReference type="ARBA" id="ARBA00022777"/>
    </source>
</evidence>
<dbReference type="PANTHER" id="PTHR11042:SF178">
    <property type="entry name" value="EUKARYOTIC TRANSLATION INITIATION FACTOR 2-ALPHA KINASE 1"/>
    <property type="match status" value="1"/>
</dbReference>
<protein>
    <submittedName>
        <fullName evidence="6">OLC1v1012124C3</fullName>
    </submittedName>
</protein>
<evidence type="ECO:0000256" key="1">
    <source>
        <dbReference type="ARBA" id="ARBA00022679"/>
    </source>
</evidence>
<dbReference type="AlphaFoldDB" id="A0AAV1DXL7"/>
<accession>A0AAV1DXL7</accession>
<dbReference type="PROSITE" id="PS00109">
    <property type="entry name" value="PROTEIN_KINASE_TYR"/>
    <property type="match status" value="1"/>
</dbReference>
<dbReference type="InterPro" id="IPR050339">
    <property type="entry name" value="CC_SR_Kinase"/>
</dbReference>
<dbReference type="Proteomes" id="UP001161247">
    <property type="component" value="Chromosome 7"/>
</dbReference>
<dbReference type="GO" id="GO:0004672">
    <property type="term" value="F:protein kinase activity"/>
    <property type="evidence" value="ECO:0007669"/>
    <property type="project" value="InterPro"/>
</dbReference>